<evidence type="ECO:0000313" key="6">
    <source>
        <dbReference type="Proteomes" id="UP001055439"/>
    </source>
</evidence>
<comment type="similarity">
    <text evidence="2">In the C-terminal section; belongs to the trehalose phosphatase family.</text>
</comment>
<dbReference type="InterPro" id="IPR003337">
    <property type="entry name" value="Trehalose_PPase"/>
</dbReference>
<reference evidence="5" key="1">
    <citation type="submission" date="2022-05" db="EMBL/GenBank/DDBJ databases">
        <title>The Musa troglodytarum L. genome provides insights into the mechanism of non-climacteric behaviour and enrichment of carotenoids.</title>
        <authorList>
            <person name="Wang J."/>
        </authorList>
    </citation>
    <scope>NUCLEOTIDE SEQUENCE</scope>
    <source>
        <tissue evidence="5">Leaf</tissue>
    </source>
</reference>
<dbReference type="CDD" id="cd01627">
    <property type="entry name" value="HAD_TPP"/>
    <property type="match status" value="1"/>
</dbReference>
<dbReference type="FunFam" id="3.40.50.1000:FF:000052">
    <property type="entry name" value="Alpha,alpha-trehalose-phosphate synthase [UDP-forming] 6"/>
    <property type="match status" value="1"/>
</dbReference>
<accession>A0A9E7I2H1</accession>
<dbReference type="Proteomes" id="UP001055439">
    <property type="component" value="Chromosome 9"/>
</dbReference>
<evidence type="ECO:0000256" key="4">
    <source>
        <dbReference type="ARBA" id="ARBA00022679"/>
    </source>
</evidence>
<dbReference type="Pfam" id="PF02358">
    <property type="entry name" value="Trehalose_PPase"/>
    <property type="match status" value="1"/>
</dbReference>
<protein>
    <submittedName>
        <fullName evidence="5">Alpha,alpha-trehalose-phosphate synthase UDP-forming</fullName>
    </submittedName>
</protein>
<sequence>GEQGLGRGGESNDSREISCASKQNFVIFDRGTKSPSAMGNDQSRAAPSLMAAMAKLGEQERRFDTATDSESSSVQGPQVRLIMVMNQLPVRATKDPSVPGGWIFNEDEDSPIAHLAESSPASAELVLVGTIPCATDLPQKLSNDLTTDGLRLHNFLFFPVFVPPQTESIVSCVCNKYFNRALHSVLPFTIDEPCYDHDTTTAWFQATALFADAVARTLTSGEDLVWVQDYHLFLLPSFLRWRHPFIRLGFSLHAPFPTPDFFLPLPLAVRILQSLLCCDLLGFHALDQARHFLACCHRALGLRQCTRRSPSPDGFLGINHLGRTIGIHVLFPGMARFQMSNFYSAAQSTPVQEDLSRLRDRFCGNVVLLGMDDLDVFNSINLKLLAVERLLQRHAHYRGRIVLVQVITGMNPEDERSTLLHQDIRATCARINSKFGSDLYKPIVLKRRAVSSEVKAAHYMLADCLVITAMRCGVNLIPYEYVVSRQADPSTPSAPKKSRLVLSEFMGCSQALSRAATVNPLNIDDTAETLAKAIDMNEEEQQEQHEKHHTYIKSHDVAYWSRSFTEDLRSCSEDRLNNSVRMDGSIVTVSKENFTELQKQRVTTAYLNTATRVLLLDYDGTLESVLDTPKTWVIETLNALCAMPENTVFIVSGRTKKDLQAYFGACRGLGIAAEHGYYIRWPGQNEWITTDDGDDLEWVRVARPVMKWYTQATKHSRMEIKDSALVWQCRHSDSIYASEQTKEMADHLKELLMNEPVAVKTGHRSVEVHPKGVNKGSSAKKILSAMADHQQRADFVLCVGDDSSDEEMFELFASKKHKDVVASRATVFTCKVARKPSRARYYLENAEGVKGLLVALKNAVGSEFHRAHGRYLP</sequence>
<dbReference type="OrthoDB" id="755951at2759"/>
<dbReference type="NCBIfam" id="TIGR01484">
    <property type="entry name" value="HAD-SF-IIB"/>
    <property type="match status" value="1"/>
</dbReference>
<proteinExistence type="inferred from homology"/>
<dbReference type="InterPro" id="IPR036412">
    <property type="entry name" value="HAD-like_sf"/>
</dbReference>
<name>A0A9E7I2H1_9LILI</name>
<dbReference type="PANTHER" id="PTHR10788">
    <property type="entry name" value="TREHALOSE-6-PHOSPHATE SYNTHASE"/>
    <property type="match status" value="1"/>
</dbReference>
<evidence type="ECO:0000313" key="5">
    <source>
        <dbReference type="EMBL" id="URE44429.1"/>
    </source>
</evidence>
<evidence type="ECO:0000256" key="3">
    <source>
        <dbReference type="ARBA" id="ARBA00022676"/>
    </source>
</evidence>
<keyword evidence="4" id="KW-0808">Transferase</keyword>
<keyword evidence="6" id="KW-1185">Reference proteome</keyword>
<dbReference type="GO" id="GO:0005992">
    <property type="term" value="P:trehalose biosynthetic process"/>
    <property type="evidence" value="ECO:0007669"/>
    <property type="project" value="InterPro"/>
</dbReference>
<evidence type="ECO:0000256" key="1">
    <source>
        <dbReference type="ARBA" id="ARBA00005409"/>
    </source>
</evidence>
<dbReference type="InterPro" id="IPR023214">
    <property type="entry name" value="HAD_sf"/>
</dbReference>
<dbReference type="InterPro" id="IPR001830">
    <property type="entry name" value="Glyco_trans_20"/>
</dbReference>
<dbReference type="InterPro" id="IPR006379">
    <property type="entry name" value="HAD-SF_hydro_IIB"/>
</dbReference>
<feature type="non-terminal residue" evidence="5">
    <location>
        <position position="1"/>
    </location>
</feature>
<dbReference type="FunFam" id="3.40.50.2000:FF:000010">
    <property type="entry name" value="Alpha,alpha-trehalose-phosphate synthase"/>
    <property type="match status" value="1"/>
</dbReference>
<dbReference type="NCBIfam" id="TIGR00685">
    <property type="entry name" value="T6PP"/>
    <property type="match status" value="1"/>
</dbReference>
<dbReference type="GO" id="GO:0005829">
    <property type="term" value="C:cytosol"/>
    <property type="evidence" value="ECO:0007669"/>
    <property type="project" value="TreeGrafter"/>
</dbReference>
<dbReference type="Gene3D" id="3.30.70.1020">
    <property type="entry name" value="Trehalose-6-phosphate phosphatase related protein, domain 2"/>
    <property type="match status" value="1"/>
</dbReference>
<dbReference type="Pfam" id="PF00982">
    <property type="entry name" value="Glyco_transf_20"/>
    <property type="match status" value="1"/>
</dbReference>
<evidence type="ECO:0000256" key="2">
    <source>
        <dbReference type="ARBA" id="ARBA00006330"/>
    </source>
</evidence>
<dbReference type="GO" id="GO:0016757">
    <property type="term" value="F:glycosyltransferase activity"/>
    <property type="evidence" value="ECO:0007669"/>
    <property type="project" value="UniProtKB-KW"/>
</dbReference>
<comment type="similarity">
    <text evidence="1">In the N-terminal section; belongs to the glycosyltransferase 20 family.</text>
</comment>
<organism evidence="5 6">
    <name type="scientific">Musa troglodytarum</name>
    <name type="common">fe'i banana</name>
    <dbReference type="NCBI Taxonomy" id="320322"/>
    <lineage>
        <taxon>Eukaryota</taxon>
        <taxon>Viridiplantae</taxon>
        <taxon>Streptophyta</taxon>
        <taxon>Embryophyta</taxon>
        <taxon>Tracheophyta</taxon>
        <taxon>Spermatophyta</taxon>
        <taxon>Magnoliopsida</taxon>
        <taxon>Liliopsida</taxon>
        <taxon>Zingiberales</taxon>
        <taxon>Musaceae</taxon>
        <taxon>Musa</taxon>
    </lineage>
</organism>
<gene>
    <name evidence="5" type="ORF">MUK42_14748</name>
</gene>
<dbReference type="AlphaFoldDB" id="A0A9E7I2H1"/>
<keyword evidence="3" id="KW-0328">Glycosyltransferase</keyword>
<dbReference type="GO" id="GO:0004805">
    <property type="term" value="F:trehalose-phosphatase activity"/>
    <property type="evidence" value="ECO:0007669"/>
    <property type="project" value="TreeGrafter"/>
</dbReference>
<dbReference type="EMBL" id="CP097511">
    <property type="protein sequence ID" value="URE44429.1"/>
    <property type="molecule type" value="Genomic_DNA"/>
</dbReference>
<dbReference type="SUPFAM" id="SSF56784">
    <property type="entry name" value="HAD-like"/>
    <property type="match status" value="1"/>
</dbReference>
<dbReference type="SUPFAM" id="SSF53756">
    <property type="entry name" value="UDP-Glycosyltransferase/glycogen phosphorylase"/>
    <property type="match status" value="1"/>
</dbReference>
<dbReference type="Gene3D" id="3.40.50.1000">
    <property type="entry name" value="HAD superfamily/HAD-like"/>
    <property type="match status" value="1"/>
</dbReference>
<dbReference type="Gene3D" id="3.40.50.2000">
    <property type="entry name" value="Glycogen Phosphorylase B"/>
    <property type="match status" value="2"/>
</dbReference>
<dbReference type="PANTHER" id="PTHR10788:SF46">
    <property type="entry name" value="ALPHA,ALPHA-TREHALOSE-PHOSPHATE SYNTHASE [UDP-FORMING] 11-RELATED"/>
    <property type="match status" value="1"/>
</dbReference>